<evidence type="ECO:0008006" key="3">
    <source>
        <dbReference type="Google" id="ProtNLM"/>
    </source>
</evidence>
<organism evidence="1 2">
    <name type="scientific">Nonomuraea cavernae</name>
    <dbReference type="NCBI Taxonomy" id="2045107"/>
    <lineage>
        <taxon>Bacteria</taxon>
        <taxon>Bacillati</taxon>
        <taxon>Actinomycetota</taxon>
        <taxon>Actinomycetes</taxon>
        <taxon>Streptosporangiales</taxon>
        <taxon>Streptosporangiaceae</taxon>
        <taxon>Nonomuraea</taxon>
    </lineage>
</organism>
<evidence type="ECO:0000313" key="2">
    <source>
        <dbReference type="Proteomes" id="UP000646523"/>
    </source>
</evidence>
<accession>A0A918DUR4</accession>
<dbReference type="InterPro" id="IPR005180">
    <property type="entry name" value="DUF302"/>
</dbReference>
<dbReference type="AlphaFoldDB" id="A0A918DUR4"/>
<reference evidence="1" key="1">
    <citation type="journal article" date="2014" name="Int. J. Syst. Evol. Microbiol.">
        <title>Complete genome sequence of Corynebacterium casei LMG S-19264T (=DSM 44701T), isolated from a smear-ripened cheese.</title>
        <authorList>
            <consortium name="US DOE Joint Genome Institute (JGI-PGF)"/>
            <person name="Walter F."/>
            <person name="Albersmeier A."/>
            <person name="Kalinowski J."/>
            <person name="Ruckert C."/>
        </authorList>
    </citation>
    <scope>NUCLEOTIDE SEQUENCE</scope>
    <source>
        <strain evidence="1">CGMCC 4.7368</strain>
    </source>
</reference>
<evidence type="ECO:0000313" key="1">
    <source>
        <dbReference type="EMBL" id="GGO83278.1"/>
    </source>
</evidence>
<reference evidence="1" key="2">
    <citation type="submission" date="2020-09" db="EMBL/GenBank/DDBJ databases">
        <authorList>
            <person name="Sun Q."/>
            <person name="Zhou Y."/>
        </authorList>
    </citation>
    <scope>NUCLEOTIDE SEQUENCE</scope>
    <source>
        <strain evidence="1">CGMCC 4.7368</strain>
    </source>
</reference>
<sequence length="75" mass="7834">MSSTAKSNGSPEAPGTVTIASAFPVEETVARLKRAIDEAELRLFAVVDHSGGAHRAGLAMNDTKLLLFGNPRAGR</sequence>
<proteinExistence type="predicted"/>
<dbReference type="EMBL" id="BMNH01000050">
    <property type="protein sequence ID" value="GGO83278.1"/>
    <property type="molecule type" value="Genomic_DNA"/>
</dbReference>
<comment type="caution">
    <text evidence="1">The sequence shown here is derived from an EMBL/GenBank/DDBJ whole genome shotgun (WGS) entry which is preliminary data.</text>
</comment>
<gene>
    <name evidence="1" type="ORF">GCM10012289_76390</name>
</gene>
<dbReference type="Proteomes" id="UP000646523">
    <property type="component" value="Unassembled WGS sequence"/>
</dbReference>
<name>A0A918DUR4_9ACTN</name>
<protein>
    <recommendedName>
        <fullName evidence="3">DUF302 domain-containing protein</fullName>
    </recommendedName>
</protein>
<keyword evidence="2" id="KW-1185">Reference proteome</keyword>
<dbReference type="SUPFAM" id="SSF103247">
    <property type="entry name" value="TT1751-like"/>
    <property type="match status" value="1"/>
</dbReference>
<dbReference type="CDD" id="cd14797">
    <property type="entry name" value="DUF302"/>
    <property type="match status" value="1"/>
</dbReference>
<dbReference type="Gene3D" id="3.30.310.70">
    <property type="entry name" value="TT1751-like domain"/>
    <property type="match status" value="1"/>
</dbReference>
<dbReference type="InterPro" id="IPR035923">
    <property type="entry name" value="TT1751-like_sf"/>
</dbReference>